<dbReference type="RefSeq" id="XP_056866330.1">
    <property type="nucleotide sequence ID" value="XM_057010350.1"/>
</dbReference>
<dbReference type="OrthoDB" id="2746at2759"/>
<dbReference type="Proteomes" id="UP000504610">
    <property type="component" value="Chromosome 5"/>
</dbReference>
<dbReference type="Gene3D" id="3.30.300.130">
    <property type="entry name" value="Fe-S cluster assembly (FSCA)"/>
    <property type="match status" value="1"/>
</dbReference>
<evidence type="ECO:0000313" key="2">
    <source>
        <dbReference type="RefSeq" id="XP_056866330.1"/>
    </source>
</evidence>
<reference evidence="1" key="1">
    <citation type="journal article" date="2019" name="Database">
        <title>The radish genome database (RadishGD): an integrated information resource for radish genomics.</title>
        <authorList>
            <person name="Yu H.J."/>
            <person name="Baek S."/>
            <person name="Lee Y.J."/>
            <person name="Cho A."/>
            <person name="Mun J.H."/>
        </authorList>
    </citation>
    <scope>NUCLEOTIDE SEQUENCE [LARGE SCALE GENOMIC DNA]</scope>
    <source>
        <strain evidence="1">cv. WK10039</strain>
    </source>
</reference>
<sequence length="101" mass="11348">MRYQRSRAFGADAGGAPRDYRRILKLMMSYVRVRLTPTLPHCHVCHLIGLCIYTNFSKAILLDLRSIRVAPGSHATEAAGTIFQTTLVSWNKTVCYSNCSQ</sequence>
<gene>
    <name evidence="2" type="primary">LOC130512399</name>
</gene>
<protein>
    <submittedName>
        <fullName evidence="2">Protein AE7</fullName>
    </submittedName>
</protein>
<dbReference type="InterPro" id="IPR034904">
    <property type="entry name" value="FSCA_dom_sf"/>
</dbReference>
<proteinExistence type="predicted"/>
<organism evidence="1 2">
    <name type="scientific">Raphanus sativus</name>
    <name type="common">Radish</name>
    <name type="synonym">Raphanus raphanistrum var. sativus</name>
    <dbReference type="NCBI Taxonomy" id="3726"/>
    <lineage>
        <taxon>Eukaryota</taxon>
        <taxon>Viridiplantae</taxon>
        <taxon>Streptophyta</taxon>
        <taxon>Embryophyta</taxon>
        <taxon>Tracheophyta</taxon>
        <taxon>Spermatophyta</taxon>
        <taxon>Magnoliopsida</taxon>
        <taxon>eudicotyledons</taxon>
        <taxon>Gunneridae</taxon>
        <taxon>Pentapetalae</taxon>
        <taxon>rosids</taxon>
        <taxon>malvids</taxon>
        <taxon>Brassicales</taxon>
        <taxon>Brassicaceae</taxon>
        <taxon>Brassiceae</taxon>
        <taxon>Raphanus</taxon>
    </lineage>
</organism>
<dbReference type="AlphaFoldDB" id="A0A9W3DR98"/>
<evidence type="ECO:0000313" key="1">
    <source>
        <dbReference type="Proteomes" id="UP000504610"/>
    </source>
</evidence>
<accession>A0A9W3DR98</accession>
<dbReference type="KEGG" id="rsz:130512399"/>
<keyword evidence="1" id="KW-1185">Reference proteome</keyword>
<reference evidence="2" key="2">
    <citation type="submission" date="2025-08" db="UniProtKB">
        <authorList>
            <consortium name="RefSeq"/>
        </authorList>
    </citation>
    <scope>IDENTIFICATION</scope>
    <source>
        <tissue evidence="2">Leaf</tissue>
    </source>
</reference>
<dbReference type="GeneID" id="130512399"/>
<name>A0A9W3DR98_RAPSA</name>